<evidence type="ECO:0000256" key="3">
    <source>
        <dbReference type="ARBA" id="ARBA00022960"/>
    </source>
</evidence>
<dbReference type="GO" id="GO:0071555">
    <property type="term" value="P:cell wall organization"/>
    <property type="evidence" value="ECO:0007669"/>
    <property type="project" value="UniProtKB-KW"/>
</dbReference>
<evidence type="ECO:0000256" key="7">
    <source>
        <dbReference type="HAMAP-Rule" id="MF_00258"/>
    </source>
</evidence>
<dbReference type="Gene3D" id="3.40.50.1860">
    <property type="match status" value="2"/>
</dbReference>
<dbReference type="NCBIfam" id="TIGR00067">
    <property type="entry name" value="glut_race"/>
    <property type="match status" value="1"/>
</dbReference>
<dbReference type="InterPro" id="IPR001920">
    <property type="entry name" value="Asp/Glu_race"/>
</dbReference>
<sequence length="291" mass="30459">MTAAGFDSTPHSETTESGAQPSAPSIGVFDSGFGGLTVLRSLLERIPSASYTYLGDTARLPYGAKSQATVARYAVSSAKFLVEEQGAEYLVIACNTASALALDEIRASVSVPVLGVVETGANAAQASSRTGDVLVVATAATVESHAYAAACRERGLRALEKACPLLVPLVEEGWIDHPVTREVLSIYLSELMQQTHDAGLMPDTLVLGCTHYPLLRPLIERSVPASLHVIDSAEVTAAQVAEALCAPKDTASAVKPASRFFATDSVSKFRALGSRFLGRPIEGVELVNLGG</sequence>
<dbReference type="Proteomes" id="UP000264702">
    <property type="component" value="Unassembled WGS sequence"/>
</dbReference>
<keyword evidence="5 7" id="KW-0413">Isomerase</keyword>
<comment type="similarity">
    <text evidence="7">Belongs to the aspartate/glutamate racemases family.</text>
</comment>
<evidence type="ECO:0000313" key="10">
    <source>
        <dbReference type="Proteomes" id="UP000264702"/>
    </source>
</evidence>
<dbReference type="HAMAP" id="MF_00258">
    <property type="entry name" value="Glu_racemase"/>
    <property type="match status" value="1"/>
</dbReference>
<dbReference type="PROSITE" id="PS00924">
    <property type="entry name" value="ASP_GLU_RACEMASE_2"/>
    <property type="match status" value="1"/>
</dbReference>
<reference evidence="9 10" key="1">
    <citation type="submission" date="2018-08" db="EMBL/GenBank/DDBJ databases">
        <title>Acidipila sp. 4G-K13, an acidobacterium isolated from forest soil.</title>
        <authorList>
            <person name="Gao Z.-H."/>
            <person name="Qiu L.-H."/>
        </authorList>
    </citation>
    <scope>NUCLEOTIDE SEQUENCE [LARGE SCALE GENOMIC DNA]</scope>
    <source>
        <strain evidence="9 10">4G-K13</strain>
    </source>
</reference>
<feature type="binding site" evidence="7">
    <location>
        <begin position="210"/>
        <end position="211"/>
    </location>
    <ligand>
        <name>substrate</name>
    </ligand>
</feature>
<evidence type="ECO:0000256" key="5">
    <source>
        <dbReference type="ARBA" id="ARBA00023235"/>
    </source>
</evidence>
<feature type="active site" description="Proton donor/acceptor" evidence="7">
    <location>
        <position position="94"/>
    </location>
</feature>
<dbReference type="FunFam" id="3.40.50.1860:FF:000001">
    <property type="entry name" value="Glutamate racemase"/>
    <property type="match status" value="1"/>
</dbReference>
<dbReference type="EMBL" id="QVQT01000006">
    <property type="protein sequence ID" value="RFU15398.1"/>
    <property type="molecule type" value="Genomic_DNA"/>
</dbReference>
<comment type="catalytic activity">
    <reaction evidence="1 7">
        <text>L-glutamate = D-glutamate</text>
        <dbReference type="Rhea" id="RHEA:12813"/>
        <dbReference type="ChEBI" id="CHEBI:29985"/>
        <dbReference type="ChEBI" id="CHEBI:29986"/>
        <dbReference type="EC" id="5.1.1.3"/>
    </reaction>
</comment>
<feature type="binding site" evidence="7">
    <location>
        <begin position="62"/>
        <end position="63"/>
    </location>
    <ligand>
        <name>substrate</name>
    </ligand>
</feature>
<dbReference type="InterPro" id="IPR015942">
    <property type="entry name" value="Asp/Glu/hydantoin_racemase"/>
</dbReference>
<evidence type="ECO:0000313" key="9">
    <source>
        <dbReference type="EMBL" id="RFU15398.1"/>
    </source>
</evidence>
<proteinExistence type="inferred from homology"/>
<dbReference type="OrthoDB" id="9801055at2"/>
<keyword evidence="4 7" id="KW-0573">Peptidoglycan synthesis</keyword>
<dbReference type="InterPro" id="IPR004391">
    <property type="entry name" value="Glu_race"/>
</dbReference>
<evidence type="ECO:0000256" key="8">
    <source>
        <dbReference type="SAM" id="MobiDB-lite"/>
    </source>
</evidence>
<feature type="region of interest" description="Disordered" evidence="8">
    <location>
        <begin position="1"/>
        <end position="23"/>
    </location>
</feature>
<dbReference type="UniPathway" id="UPA00219"/>
<dbReference type="SUPFAM" id="SSF53681">
    <property type="entry name" value="Aspartate/glutamate racemase"/>
    <property type="match status" value="2"/>
</dbReference>
<protein>
    <recommendedName>
        <fullName evidence="2 7">Glutamate racemase</fullName>
        <ecNumber evidence="2 7">5.1.1.3</ecNumber>
    </recommendedName>
</protein>
<organism evidence="9 10">
    <name type="scientific">Paracidobacterium acidisoli</name>
    <dbReference type="NCBI Taxonomy" id="2303751"/>
    <lineage>
        <taxon>Bacteria</taxon>
        <taxon>Pseudomonadati</taxon>
        <taxon>Acidobacteriota</taxon>
        <taxon>Terriglobia</taxon>
        <taxon>Terriglobales</taxon>
        <taxon>Acidobacteriaceae</taxon>
        <taxon>Paracidobacterium</taxon>
    </lineage>
</organism>
<dbReference type="PANTHER" id="PTHR21198">
    <property type="entry name" value="GLUTAMATE RACEMASE"/>
    <property type="match status" value="1"/>
</dbReference>
<name>A0A372IKI5_9BACT</name>
<evidence type="ECO:0000256" key="1">
    <source>
        <dbReference type="ARBA" id="ARBA00001602"/>
    </source>
</evidence>
<dbReference type="GO" id="GO:0009252">
    <property type="term" value="P:peptidoglycan biosynthetic process"/>
    <property type="evidence" value="ECO:0007669"/>
    <property type="project" value="UniProtKB-UniRule"/>
</dbReference>
<gene>
    <name evidence="7" type="primary">murI</name>
    <name evidence="9" type="ORF">D0Y96_17170</name>
</gene>
<comment type="caution">
    <text evidence="9">The sequence shown here is derived from an EMBL/GenBank/DDBJ whole genome shotgun (WGS) entry which is preliminary data.</text>
</comment>
<evidence type="ECO:0000256" key="6">
    <source>
        <dbReference type="ARBA" id="ARBA00023316"/>
    </source>
</evidence>
<feature type="active site" description="Proton donor/acceptor" evidence="7">
    <location>
        <position position="209"/>
    </location>
</feature>
<dbReference type="PANTHER" id="PTHR21198:SF2">
    <property type="entry name" value="GLUTAMATE RACEMASE"/>
    <property type="match status" value="1"/>
</dbReference>
<comment type="function">
    <text evidence="7">Provides the (R)-glutamate required for cell wall biosynthesis.</text>
</comment>
<evidence type="ECO:0000256" key="2">
    <source>
        <dbReference type="ARBA" id="ARBA00013090"/>
    </source>
</evidence>
<dbReference type="PROSITE" id="PS00923">
    <property type="entry name" value="ASP_GLU_RACEMASE_1"/>
    <property type="match status" value="1"/>
</dbReference>
<dbReference type="Pfam" id="PF01177">
    <property type="entry name" value="Asp_Glu_race"/>
    <property type="match status" value="1"/>
</dbReference>
<comment type="pathway">
    <text evidence="7">Cell wall biogenesis; peptidoglycan biosynthesis.</text>
</comment>
<dbReference type="GO" id="GO:0008360">
    <property type="term" value="P:regulation of cell shape"/>
    <property type="evidence" value="ECO:0007669"/>
    <property type="project" value="UniProtKB-KW"/>
</dbReference>
<dbReference type="EC" id="5.1.1.3" evidence="2 7"/>
<dbReference type="GO" id="GO:0008881">
    <property type="term" value="F:glutamate racemase activity"/>
    <property type="evidence" value="ECO:0007669"/>
    <property type="project" value="UniProtKB-UniRule"/>
</dbReference>
<keyword evidence="10" id="KW-1185">Reference proteome</keyword>
<accession>A0A372IKI5</accession>
<feature type="binding site" evidence="7">
    <location>
        <begin position="95"/>
        <end position="96"/>
    </location>
    <ligand>
        <name>substrate</name>
    </ligand>
</feature>
<evidence type="ECO:0000256" key="4">
    <source>
        <dbReference type="ARBA" id="ARBA00022984"/>
    </source>
</evidence>
<dbReference type="AlphaFoldDB" id="A0A372IKI5"/>
<feature type="compositionally biased region" description="Polar residues" evidence="8">
    <location>
        <begin position="9"/>
        <end position="23"/>
    </location>
</feature>
<keyword evidence="3 7" id="KW-0133">Cell shape</keyword>
<dbReference type="InterPro" id="IPR018187">
    <property type="entry name" value="Asp/Glu_racemase_AS_1"/>
</dbReference>
<dbReference type="InterPro" id="IPR033134">
    <property type="entry name" value="Asp/Glu_racemase_AS_2"/>
</dbReference>
<dbReference type="RefSeq" id="WP_117302342.1">
    <property type="nucleotide sequence ID" value="NZ_QVQT02000006.1"/>
</dbReference>
<keyword evidence="6 7" id="KW-0961">Cell wall biogenesis/degradation</keyword>
<feature type="binding site" evidence="7">
    <location>
        <begin position="30"/>
        <end position="31"/>
    </location>
    <ligand>
        <name>substrate</name>
    </ligand>
</feature>